<accession>A0ABN9RX04</accession>
<keyword evidence="2" id="KW-1133">Transmembrane helix</keyword>
<reference evidence="3" key="1">
    <citation type="submission" date="2023-10" db="EMBL/GenBank/DDBJ databases">
        <authorList>
            <person name="Chen Y."/>
            <person name="Shah S."/>
            <person name="Dougan E. K."/>
            <person name="Thang M."/>
            <person name="Chan C."/>
        </authorList>
    </citation>
    <scope>NUCLEOTIDE SEQUENCE [LARGE SCALE GENOMIC DNA]</scope>
</reference>
<organism evidence="3 4">
    <name type="scientific">Prorocentrum cordatum</name>
    <dbReference type="NCBI Taxonomy" id="2364126"/>
    <lineage>
        <taxon>Eukaryota</taxon>
        <taxon>Sar</taxon>
        <taxon>Alveolata</taxon>
        <taxon>Dinophyceae</taxon>
        <taxon>Prorocentrales</taxon>
        <taxon>Prorocentraceae</taxon>
        <taxon>Prorocentrum</taxon>
    </lineage>
</organism>
<evidence type="ECO:0000313" key="4">
    <source>
        <dbReference type="Proteomes" id="UP001189429"/>
    </source>
</evidence>
<comment type="caution">
    <text evidence="3">The sequence shown here is derived from an EMBL/GenBank/DDBJ whole genome shotgun (WGS) entry which is preliminary data.</text>
</comment>
<keyword evidence="2" id="KW-0812">Transmembrane</keyword>
<keyword evidence="2" id="KW-0472">Membrane</keyword>
<proteinExistence type="predicted"/>
<sequence length="243" mass="25393">GPRQRERSRTPFERDAQLGAKAAGPPAGARGRRFMYGLAVLAVTSVLLLFRGVASYEAGGELLHVEPEGKGALEVAAEAVSEVASEGAQAVSEGVRAVSGMNLAQAPAEDVARTADGASDASDAVRDHVQALEHEIAGLKDLVNRHDKMLRYVMDRYVEKAVGTQTASVAAEAQGVKLEEHKSSEVNLDAPEFVSKSDPGRAGDLPRRRKGSGSEISMGGVGGGEEAAQLGSPLLNPALDKSW</sequence>
<evidence type="ECO:0000256" key="1">
    <source>
        <dbReference type="SAM" id="MobiDB-lite"/>
    </source>
</evidence>
<evidence type="ECO:0000313" key="3">
    <source>
        <dbReference type="EMBL" id="CAK0823901.1"/>
    </source>
</evidence>
<gene>
    <name evidence="3" type="ORF">PCOR1329_LOCUS24466</name>
</gene>
<keyword evidence="4" id="KW-1185">Reference proteome</keyword>
<feature type="region of interest" description="Disordered" evidence="1">
    <location>
        <begin position="1"/>
        <end position="27"/>
    </location>
</feature>
<feature type="compositionally biased region" description="Basic and acidic residues" evidence="1">
    <location>
        <begin position="1"/>
        <end position="16"/>
    </location>
</feature>
<protein>
    <submittedName>
        <fullName evidence="3">Uncharacterized protein</fullName>
    </submittedName>
</protein>
<feature type="region of interest" description="Disordered" evidence="1">
    <location>
        <begin position="178"/>
        <end position="243"/>
    </location>
</feature>
<name>A0ABN9RX04_9DINO</name>
<feature type="transmembrane region" description="Helical" evidence="2">
    <location>
        <begin position="34"/>
        <end position="54"/>
    </location>
</feature>
<dbReference type="Proteomes" id="UP001189429">
    <property type="component" value="Unassembled WGS sequence"/>
</dbReference>
<dbReference type="EMBL" id="CAUYUJ010008424">
    <property type="protein sequence ID" value="CAK0823901.1"/>
    <property type="molecule type" value="Genomic_DNA"/>
</dbReference>
<feature type="non-terminal residue" evidence="3">
    <location>
        <position position="1"/>
    </location>
</feature>
<evidence type="ECO:0000256" key="2">
    <source>
        <dbReference type="SAM" id="Phobius"/>
    </source>
</evidence>